<comment type="similarity">
    <text evidence="2">Belongs to the NTE family.</text>
</comment>
<dbReference type="EMBL" id="VLLE01000002">
    <property type="protein sequence ID" value="TWI85254.1"/>
    <property type="molecule type" value="Genomic_DNA"/>
</dbReference>
<dbReference type="Pfam" id="PF00027">
    <property type="entry name" value="cNMP_binding"/>
    <property type="match status" value="1"/>
</dbReference>
<keyword evidence="4 9" id="KW-0378">Hydrolase</keyword>
<feature type="short sequence motif" description="GXGXXG" evidence="9">
    <location>
        <begin position="320"/>
        <end position="325"/>
    </location>
</feature>
<dbReference type="InterPro" id="IPR018490">
    <property type="entry name" value="cNMP-bd_dom_sf"/>
</dbReference>
<evidence type="ECO:0000256" key="7">
    <source>
        <dbReference type="ARBA" id="ARBA00023098"/>
    </source>
</evidence>
<evidence type="ECO:0000256" key="9">
    <source>
        <dbReference type="PROSITE-ProRule" id="PRU01161"/>
    </source>
</evidence>
<dbReference type="PROSITE" id="PS50042">
    <property type="entry name" value="CNMP_BINDING_3"/>
    <property type="match status" value="1"/>
</dbReference>
<dbReference type="AlphaFoldDB" id="A0A562SW92"/>
<dbReference type="InterPro" id="IPR000595">
    <property type="entry name" value="cNMP-bd_dom"/>
</dbReference>
<feature type="short sequence motif" description="DGA/G" evidence="9">
    <location>
        <begin position="464"/>
        <end position="466"/>
    </location>
</feature>
<feature type="domain" description="PNPLA" evidence="11">
    <location>
        <begin position="316"/>
        <end position="477"/>
    </location>
</feature>
<feature type="active site" description="Proton acceptor" evidence="9">
    <location>
        <position position="464"/>
    </location>
</feature>
<evidence type="ECO:0000256" key="3">
    <source>
        <dbReference type="ARBA" id="ARBA00022692"/>
    </source>
</evidence>
<evidence type="ECO:0000313" key="13">
    <source>
        <dbReference type="Proteomes" id="UP000316167"/>
    </source>
</evidence>
<dbReference type="InterPro" id="IPR014710">
    <property type="entry name" value="RmlC-like_jellyroll"/>
</dbReference>
<keyword evidence="3" id="KW-0812">Transmembrane</keyword>
<dbReference type="CDD" id="cd00038">
    <property type="entry name" value="CAP_ED"/>
    <property type="match status" value="1"/>
</dbReference>
<dbReference type="SUPFAM" id="SSF51206">
    <property type="entry name" value="cAMP-binding domain-like"/>
    <property type="match status" value="1"/>
</dbReference>
<dbReference type="InterPro" id="IPR016035">
    <property type="entry name" value="Acyl_Trfase/lysoPLipase"/>
</dbReference>
<comment type="caution">
    <text evidence="12">The sequence shown here is derived from an EMBL/GenBank/DDBJ whole genome shotgun (WGS) entry which is preliminary data.</text>
</comment>
<evidence type="ECO:0000259" key="10">
    <source>
        <dbReference type="PROSITE" id="PS50042"/>
    </source>
</evidence>
<evidence type="ECO:0000259" key="11">
    <source>
        <dbReference type="PROSITE" id="PS51635"/>
    </source>
</evidence>
<keyword evidence="6" id="KW-1133">Transmembrane helix</keyword>
<evidence type="ECO:0000256" key="1">
    <source>
        <dbReference type="ARBA" id="ARBA00004370"/>
    </source>
</evidence>
<organism evidence="12 13">
    <name type="scientific">Lacibacter cauensis</name>
    <dbReference type="NCBI Taxonomy" id="510947"/>
    <lineage>
        <taxon>Bacteria</taxon>
        <taxon>Pseudomonadati</taxon>
        <taxon>Bacteroidota</taxon>
        <taxon>Chitinophagia</taxon>
        <taxon>Chitinophagales</taxon>
        <taxon>Chitinophagaceae</taxon>
        <taxon>Lacibacter</taxon>
    </lineage>
</organism>
<dbReference type="InterPro" id="IPR002641">
    <property type="entry name" value="PNPLA_dom"/>
</dbReference>
<dbReference type="PROSITE" id="PS51635">
    <property type="entry name" value="PNPLA"/>
    <property type="match status" value="1"/>
</dbReference>
<dbReference type="Gene3D" id="2.60.120.10">
    <property type="entry name" value="Jelly Rolls"/>
    <property type="match status" value="1"/>
</dbReference>
<keyword evidence="8" id="KW-0472">Membrane</keyword>
<sequence>MMQSVENKLLCRQSLLLLLGEMSDEQLDNILQLTTILSFEAGEYLFQQGEKGDSFYIVLSGRFRAMQHNEDGIFILGDISTGEPIGEFSLFTNEPHSASVVALRKSLILKLADADYLKLVQQFPSFANTITKFVIDRMRRNVHQTKMDAAPKNIAVVNLQPNHDVSAYTEAIEAELQRMGFGISIYNYASHGDKDYQLTFDEMEKQAGLNFLVCDIDNQEWARQCIAYCDLVIVATDFYADSHLYDIEKVLHLYTDNVMNKKIYLLLLHNEHAALPVHTNRWFHGRKADLHLHMRKQHAADTRRFCRIVTHQAIGLVLGGGGARGFAHVGAAMALMEQGVEFDFIGGTSAGAVYGAGLSFFDFDFEKIDAMCRLAADSKLTSNDLTLPIVSLMSGKKIRKFLDTMFGDAHLEDLWVNTYCVSANFSNASLKVHEKGLTKLQVAASMAIPGVFPPVIINKHLHIDGGVIDNLPVEAMYKKPVRHIIAVSLSSEETPMVDLHEVPSSWELFWNKLTNTTGYHLPGISSILVNSITINSRHRMESSKPNVSVFLELDLREFKFLDWNNWQQLISKGYSQTKQKLDETKQELQFWKQN</sequence>
<dbReference type="SUPFAM" id="SSF52151">
    <property type="entry name" value="FabD/lysophospholipase-like"/>
    <property type="match status" value="1"/>
</dbReference>
<evidence type="ECO:0000256" key="2">
    <source>
        <dbReference type="ARBA" id="ARBA00006636"/>
    </source>
</evidence>
<dbReference type="RefSeq" id="WP_144883989.1">
    <property type="nucleotide sequence ID" value="NZ_VLLE01000002.1"/>
</dbReference>
<dbReference type="PANTHER" id="PTHR14226">
    <property type="entry name" value="NEUROPATHY TARGET ESTERASE/SWISS CHEESE D.MELANOGASTER"/>
    <property type="match status" value="1"/>
</dbReference>
<dbReference type="Pfam" id="PF01734">
    <property type="entry name" value="Patatin"/>
    <property type="match status" value="1"/>
</dbReference>
<evidence type="ECO:0000256" key="8">
    <source>
        <dbReference type="ARBA" id="ARBA00023136"/>
    </source>
</evidence>
<evidence type="ECO:0000256" key="6">
    <source>
        <dbReference type="ARBA" id="ARBA00022989"/>
    </source>
</evidence>
<dbReference type="Gene3D" id="3.40.1090.10">
    <property type="entry name" value="Cytosolic phospholipase A2 catalytic domain"/>
    <property type="match status" value="1"/>
</dbReference>
<feature type="short sequence motif" description="GXSXG" evidence="9">
    <location>
        <begin position="347"/>
        <end position="351"/>
    </location>
</feature>
<keyword evidence="7 9" id="KW-0443">Lipid metabolism</keyword>
<dbReference type="Pfam" id="PF24179">
    <property type="entry name" value="NTE_Ploop"/>
    <property type="match status" value="1"/>
</dbReference>
<evidence type="ECO:0000313" key="12">
    <source>
        <dbReference type="EMBL" id="TWI85254.1"/>
    </source>
</evidence>
<dbReference type="PANTHER" id="PTHR14226:SF29">
    <property type="entry name" value="NEUROPATHY TARGET ESTERASE SWS"/>
    <property type="match status" value="1"/>
</dbReference>
<dbReference type="InterPro" id="IPR056556">
    <property type="entry name" value="NTE1_P-loop_dom"/>
</dbReference>
<feature type="domain" description="Cyclic nucleotide-binding" evidence="10">
    <location>
        <begin position="18"/>
        <end position="120"/>
    </location>
</feature>
<dbReference type="GO" id="GO:0016042">
    <property type="term" value="P:lipid catabolic process"/>
    <property type="evidence" value="ECO:0007669"/>
    <property type="project" value="UniProtKB-UniRule"/>
</dbReference>
<comment type="subcellular location">
    <subcellularLocation>
        <location evidence="1">Membrane</location>
    </subcellularLocation>
</comment>
<dbReference type="GO" id="GO:0004622">
    <property type="term" value="F:phosphatidylcholine lysophospholipase activity"/>
    <property type="evidence" value="ECO:0007669"/>
    <property type="project" value="UniProtKB-ARBA"/>
</dbReference>
<dbReference type="GO" id="GO:0016020">
    <property type="term" value="C:membrane"/>
    <property type="evidence" value="ECO:0007669"/>
    <property type="project" value="UniProtKB-SubCell"/>
</dbReference>
<dbReference type="OrthoDB" id="9770965at2"/>
<evidence type="ECO:0000256" key="4">
    <source>
        <dbReference type="ARBA" id="ARBA00022801"/>
    </source>
</evidence>
<dbReference type="CDD" id="cd07205">
    <property type="entry name" value="Pat_PNPLA6_PNPLA7_NTE1_like"/>
    <property type="match status" value="1"/>
</dbReference>
<dbReference type="Proteomes" id="UP000316167">
    <property type="component" value="Unassembled WGS sequence"/>
</dbReference>
<protein>
    <submittedName>
        <fullName evidence="12">NTE family protein</fullName>
    </submittedName>
</protein>
<evidence type="ECO:0000256" key="5">
    <source>
        <dbReference type="ARBA" id="ARBA00022963"/>
    </source>
</evidence>
<dbReference type="InterPro" id="IPR050301">
    <property type="entry name" value="NTE"/>
</dbReference>
<gene>
    <name evidence="12" type="ORF">IQ13_0413</name>
</gene>
<keyword evidence="13" id="KW-1185">Reference proteome</keyword>
<keyword evidence="5 9" id="KW-0442">Lipid degradation</keyword>
<reference evidence="12 13" key="1">
    <citation type="journal article" date="2015" name="Stand. Genomic Sci.">
        <title>Genomic Encyclopedia of Bacterial and Archaeal Type Strains, Phase III: the genomes of soil and plant-associated and newly described type strains.</title>
        <authorList>
            <person name="Whitman W.B."/>
            <person name="Woyke T."/>
            <person name="Klenk H.P."/>
            <person name="Zhou Y."/>
            <person name="Lilburn T.G."/>
            <person name="Beck B.J."/>
            <person name="De Vos P."/>
            <person name="Vandamme P."/>
            <person name="Eisen J.A."/>
            <person name="Garrity G."/>
            <person name="Hugenholtz P."/>
            <person name="Kyrpides N.C."/>
        </authorList>
    </citation>
    <scope>NUCLEOTIDE SEQUENCE [LARGE SCALE GENOMIC DNA]</scope>
    <source>
        <strain evidence="12 13">CGMCC 1.7271</strain>
    </source>
</reference>
<dbReference type="SMART" id="SM00100">
    <property type="entry name" value="cNMP"/>
    <property type="match status" value="1"/>
</dbReference>
<accession>A0A562SW92</accession>
<feature type="active site" description="Nucleophile" evidence="9">
    <location>
        <position position="349"/>
    </location>
</feature>
<proteinExistence type="inferred from homology"/>
<name>A0A562SW92_9BACT</name>